<dbReference type="GO" id="GO:0009247">
    <property type="term" value="P:glycolipid biosynthetic process"/>
    <property type="evidence" value="ECO:0007669"/>
    <property type="project" value="UniProtKB-ARBA"/>
</dbReference>
<dbReference type="PANTHER" id="PTHR30606">
    <property type="entry name" value="LIPID A BIOSYNTHESIS LAUROYL ACYLTRANSFERASE"/>
    <property type="match status" value="1"/>
</dbReference>
<dbReference type="EMBL" id="FWXY01000002">
    <property type="protein sequence ID" value="SMC44760.1"/>
    <property type="molecule type" value="Genomic_DNA"/>
</dbReference>
<dbReference type="Proteomes" id="UP000192418">
    <property type="component" value="Unassembled WGS sequence"/>
</dbReference>
<keyword evidence="2" id="KW-1003">Cell membrane</keyword>
<dbReference type="CDD" id="cd07984">
    <property type="entry name" value="LPLAT_LABLAT-like"/>
    <property type="match status" value="1"/>
</dbReference>
<sequence>MTVTEKLVFQLLSGTMSVLGLLSPPTGRFLGKVLGRIWFCFDKKHKRITLNSLGHTYSKKMSFQTRWKLARKVFENTATMLFEHARFHRMPPHDYGDFFEVIGIHHFKAAQAKGRGILCFSGHLGNWEQAVAVAHLTGVPFSVVYKKIESPVMEAYLKAKRASTGCNMLPLHNALDGIFATLARGEAAGLIVDQNSRKRHHSVFIDFLGRKASANTGLARIALDSGAPVIPILTYRKNNQTYLEFFPEIPLIKTNDKNADILANTQAFHAVIESNIKKYPDQWFWIHNRWKTRPLEEI</sequence>
<evidence type="ECO:0000313" key="7">
    <source>
        <dbReference type="EMBL" id="SMC44760.1"/>
    </source>
</evidence>
<comment type="subcellular location">
    <subcellularLocation>
        <location evidence="1">Cell inner membrane</location>
    </subcellularLocation>
</comment>
<keyword evidence="3" id="KW-0997">Cell inner membrane</keyword>
<name>A0A1W1Z8J2_9BACT</name>
<dbReference type="RefSeq" id="WP_084066831.1">
    <property type="nucleotide sequence ID" value="NZ_FWXY01000002.1"/>
</dbReference>
<dbReference type="InterPro" id="IPR004960">
    <property type="entry name" value="LipA_acyltrans"/>
</dbReference>
<evidence type="ECO:0000256" key="6">
    <source>
        <dbReference type="ARBA" id="ARBA00023315"/>
    </source>
</evidence>
<evidence type="ECO:0000256" key="5">
    <source>
        <dbReference type="ARBA" id="ARBA00023136"/>
    </source>
</evidence>
<evidence type="ECO:0000256" key="3">
    <source>
        <dbReference type="ARBA" id="ARBA00022519"/>
    </source>
</evidence>
<keyword evidence="6" id="KW-0012">Acyltransferase</keyword>
<dbReference type="PANTHER" id="PTHR30606:SF10">
    <property type="entry name" value="PHOSPHATIDYLINOSITOL MANNOSIDE ACYLTRANSFERASE"/>
    <property type="match status" value="1"/>
</dbReference>
<evidence type="ECO:0000256" key="2">
    <source>
        <dbReference type="ARBA" id="ARBA00022475"/>
    </source>
</evidence>
<dbReference type="PIRSF" id="PIRSF026649">
    <property type="entry name" value="MsbB"/>
    <property type="match status" value="1"/>
</dbReference>
<dbReference type="STRING" id="1121400.SAMN02746065_102163"/>
<evidence type="ECO:0000313" key="8">
    <source>
        <dbReference type="Proteomes" id="UP000192418"/>
    </source>
</evidence>
<reference evidence="7 8" key="1">
    <citation type="submission" date="2017-04" db="EMBL/GenBank/DDBJ databases">
        <authorList>
            <person name="Afonso C.L."/>
            <person name="Miller P.J."/>
            <person name="Scott M.A."/>
            <person name="Spackman E."/>
            <person name="Goraichik I."/>
            <person name="Dimitrov K.M."/>
            <person name="Suarez D.L."/>
            <person name="Swayne D.E."/>
        </authorList>
    </citation>
    <scope>NUCLEOTIDE SEQUENCE [LARGE SCALE GENOMIC DNA]</scope>
    <source>
        <strain evidence="7 8">DSM 3385</strain>
    </source>
</reference>
<organism evidence="7 8">
    <name type="scientific">Desulfocicer vacuolatum DSM 3385</name>
    <dbReference type="NCBI Taxonomy" id="1121400"/>
    <lineage>
        <taxon>Bacteria</taxon>
        <taxon>Pseudomonadati</taxon>
        <taxon>Thermodesulfobacteriota</taxon>
        <taxon>Desulfobacteria</taxon>
        <taxon>Desulfobacterales</taxon>
        <taxon>Desulfobacteraceae</taxon>
        <taxon>Desulfocicer</taxon>
    </lineage>
</organism>
<dbReference type="Pfam" id="PF03279">
    <property type="entry name" value="Lip_A_acyltrans"/>
    <property type="match status" value="1"/>
</dbReference>
<evidence type="ECO:0000256" key="4">
    <source>
        <dbReference type="ARBA" id="ARBA00022679"/>
    </source>
</evidence>
<dbReference type="GO" id="GO:0016746">
    <property type="term" value="F:acyltransferase activity"/>
    <property type="evidence" value="ECO:0007669"/>
    <property type="project" value="UniProtKB-KW"/>
</dbReference>
<gene>
    <name evidence="7" type="ORF">SAMN02746065_102163</name>
</gene>
<dbReference type="OrthoDB" id="9803456at2"/>
<keyword evidence="8" id="KW-1185">Reference proteome</keyword>
<accession>A0A1W1Z8J2</accession>
<proteinExistence type="predicted"/>
<keyword evidence="4 7" id="KW-0808">Transferase</keyword>
<keyword evidence="5" id="KW-0472">Membrane</keyword>
<protein>
    <submittedName>
        <fullName evidence="7">KDO2-lipid IV(A) lauroyltransferase</fullName>
    </submittedName>
</protein>
<dbReference type="AlphaFoldDB" id="A0A1W1Z8J2"/>
<evidence type="ECO:0000256" key="1">
    <source>
        <dbReference type="ARBA" id="ARBA00004533"/>
    </source>
</evidence>
<dbReference type="GO" id="GO:0005886">
    <property type="term" value="C:plasma membrane"/>
    <property type="evidence" value="ECO:0007669"/>
    <property type="project" value="UniProtKB-SubCell"/>
</dbReference>